<dbReference type="Proteomes" id="UP001415857">
    <property type="component" value="Unassembled WGS sequence"/>
</dbReference>
<dbReference type="PANTHER" id="PTHR34786">
    <property type="entry name" value="OS09G0504900 PROTEIN"/>
    <property type="match status" value="1"/>
</dbReference>
<dbReference type="EMBL" id="JBBPBK010000015">
    <property type="protein sequence ID" value="KAK9269537.1"/>
    <property type="molecule type" value="Genomic_DNA"/>
</dbReference>
<dbReference type="AlphaFoldDB" id="A0AAP0NAD8"/>
<feature type="region of interest" description="Disordered" evidence="1">
    <location>
        <begin position="302"/>
        <end position="332"/>
    </location>
</feature>
<reference evidence="3 4" key="1">
    <citation type="journal article" date="2024" name="Plant J.">
        <title>Genome sequences and population genomics reveal climatic adaptation and genomic divergence between two closely related sweetgum species.</title>
        <authorList>
            <person name="Xu W.Q."/>
            <person name="Ren C.Q."/>
            <person name="Zhang X.Y."/>
            <person name="Comes H.P."/>
            <person name="Liu X.H."/>
            <person name="Li Y.G."/>
            <person name="Kettle C.J."/>
            <person name="Jalonen R."/>
            <person name="Gaisberger H."/>
            <person name="Ma Y.Z."/>
            <person name="Qiu Y.X."/>
        </authorList>
    </citation>
    <scope>NUCLEOTIDE SEQUENCE [LARGE SCALE GENOMIC DNA]</scope>
    <source>
        <strain evidence="3">Hangzhou</strain>
    </source>
</reference>
<evidence type="ECO:0000313" key="3">
    <source>
        <dbReference type="EMBL" id="KAK9269537.1"/>
    </source>
</evidence>
<feature type="compositionally biased region" description="Polar residues" evidence="1">
    <location>
        <begin position="317"/>
        <end position="331"/>
    </location>
</feature>
<keyword evidence="4" id="KW-1185">Reference proteome</keyword>
<feature type="domain" description="Nucleolus and neural progenitor protein-like N-terminal" evidence="2">
    <location>
        <begin position="7"/>
        <end position="163"/>
    </location>
</feature>
<accession>A0AAP0NAD8</accession>
<dbReference type="InterPro" id="IPR027951">
    <property type="entry name" value="Nepro_N"/>
</dbReference>
<evidence type="ECO:0000313" key="4">
    <source>
        <dbReference type="Proteomes" id="UP001415857"/>
    </source>
</evidence>
<dbReference type="PANTHER" id="PTHR34786:SF1">
    <property type="entry name" value="OS09G0504900 PROTEIN"/>
    <property type="match status" value="1"/>
</dbReference>
<name>A0AAP0NAD8_LIQFO</name>
<gene>
    <name evidence="3" type="ORF">L1049_001313</name>
</gene>
<sequence>MDSEVEILEERLKSFLSHLQAEYGILDRLVYKNKNQHRRCSYFQHLSKVRRDLRLLESAHLEEILGSCFQVINGMKPKQKVHLLESLKKRKCDGGKYNFMERLLGVARLLSQMVEPMLKAATEISTLLARSFFMGFSLTILALLARLRVLVQQILLDVISVFNIVSSLSQKKQSVKIFQEGIEVYREYYPTNEEVVTLECLWETDKFVLLERMHKNEIKNQDGDHGGDVPLGSSAVHYQSIDAFLGVDELGSRETDAEHTAKEGPSCVTEDTTDMVAGLSVESDDCKIEGCRNVGDCSGIAGSPSKNFPPEGGLVASSKSSESPNPLNLKSGSRGKVAFVSVKRPAPSNTNVTDFHFRKIEDESDDKKDPFFSLLTGGNLKDSLF</sequence>
<dbReference type="Pfam" id="PF14780">
    <property type="entry name" value="NEPRO_N"/>
    <property type="match status" value="1"/>
</dbReference>
<evidence type="ECO:0000259" key="2">
    <source>
        <dbReference type="Pfam" id="PF14780"/>
    </source>
</evidence>
<evidence type="ECO:0000256" key="1">
    <source>
        <dbReference type="SAM" id="MobiDB-lite"/>
    </source>
</evidence>
<organism evidence="3 4">
    <name type="scientific">Liquidambar formosana</name>
    <name type="common">Formosan gum</name>
    <dbReference type="NCBI Taxonomy" id="63359"/>
    <lineage>
        <taxon>Eukaryota</taxon>
        <taxon>Viridiplantae</taxon>
        <taxon>Streptophyta</taxon>
        <taxon>Embryophyta</taxon>
        <taxon>Tracheophyta</taxon>
        <taxon>Spermatophyta</taxon>
        <taxon>Magnoliopsida</taxon>
        <taxon>eudicotyledons</taxon>
        <taxon>Gunneridae</taxon>
        <taxon>Pentapetalae</taxon>
        <taxon>Saxifragales</taxon>
        <taxon>Altingiaceae</taxon>
        <taxon>Liquidambar</taxon>
    </lineage>
</organism>
<proteinExistence type="predicted"/>
<protein>
    <recommendedName>
        <fullName evidence="2">Nucleolus and neural progenitor protein-like N-terminal domain-containing protein</fullName>
    </recommendedName>
</protein>
<comment type="caution">
    <text evidence="3">The sequence shown here is derived from an EMBL/GenBank/DDBJ whole genome shotgun (WGS) entry which is preliminary data.</text>
</comment>